<sequence>MSGRLVETITPRFCETDGLQHINNTVIPVWCEATREPIFEIFNPGLKMESWNLIVAGFEVKLMAPSFYGAEVRVETHISRVGNASFEVTQDLYQGDRQFAQQVTQMVHYDYQANKSCPIPEAIRAKLAELTA</sequence>
<comment type="caution">
    <text evidence="3">The sequence shown here is derived from an EMBL/GenBank/DDBJ whole genome shotgun (WGS) entry which is preliminary data.</text>
</comment>
<evidence type="ECO:0000256" key="2">
    <source>
        <dbReference type="ARBA" id="ARBA00022801"/>
    </source>
</evidence>
<keyword evidence="2" id="KW-0378">Hydrolase</keyword>
<dbReference type="CDD" id="cd00586">
    <property type="entry name" value="4HBT"/>
    <property type="match status" value="1"/>
</dbReference>
<reference evidence="3" key="1">
    <citation type="journal article" date="2014" name="Int. J. Syst. Evol. Microbiol.">
        <title>Complete genome sequence of Corynebacterium casei LMG S-19264T (=DSM 44701T), isolated from a smear-ripened cheese.</title>
        <authorList>
            <consortium name="US DOE Joint Genome Institute (JGI-PGF)"/>
            <person name="Walter F."/>
            <person name="Albersmeier A."/>
            <person name="Kalinowski J."/>
            <person name="Ruckert C."/>
        </authorList>
    </citation>
    <scope>NUCLEOTIDE SEQUENCE</scope>
    <source>
        <strain evidence="3">NBRC 101628</strain>
    </source>
</reference>
<name>A0AA37VTW0_9GAMM</name>
<proteinExistence type="inferred from homology"/>
<dbReference type="RefSeq" id="WP_095506743.1">
    <property type="nucleotide sequence ID" value="NZ_BSNC01000002.1"/>
</dbReference>
<protein>
    <submittedName>
        <fullName evidence="3">Thioesterase</fullName>
    </submittedName>
</protein>
<dbReference type="EMBL" id="BSNC01000002">
    <property type="protein sequence ID" value="GLP95426.1"/>
    <property type="molecule type" value="Genomic_DNA"/>
</dbReference>
<evidence type="ECO:0000313" key="3">
    <source>
        <dbReference type="EMBL" id="GLP95426.1"/>
    </source>
</evidence>
<dbReference type="AlphaFoldDB" id="A0AA37VTW0"/>
<dbReference type="Proteomes" id="UP001161422">
    <property type="component" value="Unassembled WGS sequence"/>
</dbReference>
<comment type="similarity">
    <text evidence="1">Belongs to the 4-hydroxybenzoyl-CoA thioesterase family.</text>
</comment>
<dbReference type="GO" id="GO:0047617">
    <property type="term" value="F:fatty acyl-CoA hydrolase activity"/>
    <property type="evidence" value="ECO:0007669"/>
    <property type="project" value="TreeGrafter"/>
</dbReference>
<gene>
    <name evidence="3" type="ORF">GCM10007895_07320</name>
</gene>
<organism evidence="3 4">
    <name type="scientific">Paraferrimonas sedimenticola</name>
    <dbReference type="NCBI Taxonomy" id="375674"/>
    <lineage>
        <taxon>Bacteria</taxon>
        <taxon>Pseudomonadati</taxon>
        <taxon>Pseudomonadota</taxon>
        <taxon>Gammaproteobacteria</taxon>
        <taxon>Alteromonadales</taxon>
        <taxon>Ferrimonadaceae</taxon>
        <taxon>Paraferrimonas</taxon>
    </lineage>
</organism>
<accession>A0AA37VTW0</accession>
<dbReference type="Pfam" id="PF13279">
    <property type="entry name" value="4HBT_2"/>
    <property type="match status" value="1"/>
</dbReference>
<dbReference type="InterPro" id="IPR050563">
    <property type="entry name" value="4-hydroxybenzoyl-CoA_TE"/>
</dbReference>
<dbReference type="PANTHER" id="PTHR31793:SF27">
    <property type="entry name" value="NOVEL THIOESTERASE SUPERFAMILY DOMAIN AND SAPOSIN A-TYPE DOMAIN CONTAINING PROTEIN (0610012H03RIK)"/>
    <property type="match status" value="1"/>
</dbReference>
<reference evidence="3" key="2">
    <citation type="submission" date="2023-01" db="EMBL/GenBank/DDBJ databases">
        <title>Draft genome sequence of Paraferrimonas sedimenticola strain NBRC 101628.</title>
        <authorList>
            <person name="Sun Q."/>
            <person name="Mori K."/>
        </authorList>
    </citation>
    <scope>NUCLEOTIDE SEQUENCE</scope>
    <source>
        <strain evidence="3">NBRC 101628</strain>
    </source>
</reference>
<evidence type="ECO:0000313" key="4">
    <source>
        <dbReference type="Proteomes" id="UP001161422"/>
    </source>
</evidence>
<keyword evidence="4" id="KW-1185">Reference proteome</keyword>
<evidence type="ECO:0000256" key="1">
    <source>
        <dbReference type="ARBA" id="ARBA00005953"/>
    </source>
</evidence>
<dbReference type="InterPro" id="IPR029069">
    <property type="entry name" value="HotDog_dom_sf"/>
</dbReference>
<dbReference type="PANTHER" id="PTHR31793">
    <property type="entry name" value="4-HYDROXYBENZOYL-COA THIOESTERASE FAMILY MEMBER"/>
    <property type="match status" value="1"/>
</dbReference>
<dbReference type="Gene3D" id="3.10.129.10">
    <property type="entry name" value="Hotdog Thioesterase"/>
    <property type="match status" value="1"/>
</dbReference>
<dbReference type="SUPFAM" id="SSF54637">
    <property type="entry name" value="Thioesterase/thiol ester dehydrase-isomerase"/>
    <property type="match status" value="1"/>
</dbReference>